<feature type="transmembrane region" description="Helical" evidence="1">
    <location>
        <begin position="54"/>
        <end position="81"/>
    </location>
</feature>
<gene>
    <name evidence="2" type="ORF">EGH23_19100</name>
</gene>
<keyword evidence="1" id="KW-0812">Transmembrane</keyword>
<dbReference type="AlphaFoldDB" id="A0AAW4PF41"/>
<feature type="transmembrane region" description="Helical" evidence="1">
    <location>
        <begin position="87"/>
        <end position="108"/>
    </location>
</feature>
<reference evidence="2 3" key="1">
    <citation type="submission" date="2021-06" db="EMBL/GenBank/DDBJ databases">
        <title>Halomicroarcula sp. a new haloarchaeum isolated from saline soil.</title>
        <authorList>
            <person name="Duran-Viseras A."/>
            <person name="Sanchez-Porro C."/>
            <person name="Ventosa A."/>
        </authorList>
    </citation>
    <scope>NUCLEOTIDE SEQUENCE [LARGE SCALE GENOMIC DNA]</scope>
    <source>
        <strain evidence="2 3">F27</strain>
    </source>
</reference>
<organism evidence="2 3">
    <name type="scientific">Haloarcula nitratireducens</name>
    <dbReference type="NCBI Taxonomy" id="2487749"/>
    <lineage>
        <taxon>Archaea</taxon>
        <taxon>Methanobacteriati</taxon>
        <taxon>Methanobacteriota</taxon>
        <taxon>Stenosarchaea group</taxon>
        <taxon>Halobacteria</taxon>
        <taxon>Halobacteriales</taxon>
        <taxon>Haloarculaceae</taxon>
        <taxon>Haloarcula</taxon>
    </lineage>
</organism>
<proteinExistence type="predicted"/>
<comment type="caution">
    <text evidence="2">The sequence shown here is derived from an EMBL/GenBank/DDBJ whole genome shotgun (WGS) entry which is preliminary data.</text>
</comment>
<keyword evidence="3" id="KW-1185">Reference proteome</keyword>
<evidence type="ECO:0000256" key="1">
    <source>
        <dbReference type="SAM" id="Phobius"/>
    </source>
</evidence>
<keyword evidence="1" id="KW-0472">Membrane</keyword>
<evidence type="ECO:0008006" key="4">
    <source>
        <dbReference type="Google" id="ProtNLM"/>
    </source>
</evidence>
<protein>
    <recommendedName>
        <fullName evidence="4">Peptidase M48 domain-containing protein</fullName>
    </recommendedName>
</protein>
<dbReference type="EMBL" id="RKLT01000013">
    <property type="protein sequence ID" value="MBX0296991.1"/>
    <property type="molecule type" value="Genomic_DNA"/>
</dbReference>
<dbReference type="Proteomes" id="UP001430455">
    <property type="component" value="Unassembled WGS sequence"/>
</dbReference>
<evidence type="ECO:0000313" key="2">
    <source>
        <dbReference type="EMBL" id="MBX0296991.1"/>
    </source>
</evidence>
<evidence type="ECO:0000313" key="3">
    <source>
        <dbReference type="Proteomes" id="UP001430455"/>
    </source>
</evidence>
<keyword evidence="1" id="KW-1133">Transmembrane helix</keyword>
<name>A0AAW4PF41_9EURY</name>
<sequence>MPNAVIGTPGKTTIFNTIWVNERVKDELPAELIEYLILHEHGHASRSVAVRLKFLVLTVGLAVTTVALLFLTMIVGTTAVFNPMYSLVQGAIVVIIGLVFATFAATGYRQVRWNEELRAERNALRGLGPAEYRRRHDQFERLRNRGIIEQLKRRLFYPTVDEVVGRENPQ</sequence>
<accession>A0AAW4PF41</accession>
<dbReference type="RefSeq" id="WP_220581584.1">
    <property type="nucleotide sequence ID" value="NZ_RKLT01000013.1"/>
</dbReference>